<dbReference type="KEGG" id="hti:HTIA_0749"/>
<reference evidence="1 2" key="1">
    <citation type="journal article" date="2014" name="Environ. Microbiol.">
        <title>Halorhabdus tiamatea: proteogenomics and glycosidase activity measurements identify the first cultivated euryarchaeon from a deep-sea anoxic brine lake as potential polysaccharide degrader.</title>
        <authorList>
            <person name="Werner J."/>
            <person name="Ferrer M."/>
            <person name="Michel G."/>
            <person name="Mann A.J."/>
            <person name="Huang S."/>
            <person name="Juarez S."/>
            <person name="Ciordia S."/>
            <person name="Albar J.P."/>
            <person name="Alcaide M."/>
            <person name="La Cono V."/>
            <person name="Yakimov M.M."/>
            <person name="Antunes A."/>
            <person name="Taborda M."/>
            <person name="Da Costa M.S."/>
            <person name="Amann R.I."/>
            <person name="Gloeckner F.O."/>
            <person name="Golyshina O.V."/>
            <person name="Golyshin P.N."/>
            <person name="Teeling H."/>
        </authorList>
    </citation>
    <scope>NUCLEOTIDE SEQUENCE [LARGE SCALE GENOMIC DNA]</scope>
    <source>
        <strain evidence="2">SARL4B</strain>
    </source>
</reference>
<dbReference type="EMBL" id="HF571520">
    <property type="protein sequence ID" value="CCQ32889.1"/>
    <property type="molecule type" value="Genomic_DNA"/>
</dbReference>
<dbReference type="HOGENOM" id="CLU_3210678_0_0_2"/>
<evidence type="ECO:0000313" key="2">
    <source>
        <dbReference type="Proteomes" id="UP000015381"/>
    </source>
</evidence>
<proteinExistence type="predicted"/>
<gene>
    <name evidence="1" type="ORF">HTIA_0749</name>
</gene>
<dbReference type="Proteomes" id="UP000015381">
    <property type="component" value="Chromosome I"/>
</dbReference>
<sequence length="44" mass="5052">MRNWGDRSMTAEDIDPADLRRQLDDSKGAMGLAEHVVAYAYLRR</sequence>
<organism evidence="1 2">
    <name type="scientific">Halorhabdus tiamatea SARL4B</name>
    <dbReference type="NCBI Taxonomy" id="1033806"/>
    <lineage>
        <taxon>Archaea</taxon>
        <taxon>Methanobacteriati</taxon>
        <taxon>Methanobacteriota</taxon>
        <taxon>Stenosarchaea group</taxon>
        <taxon>Halobacteria</taxon>
        <taxon>Halobacteriales</taxon>
        <taxon>Haloarculaceae</taxon>
        <taxon>Halorhabdus</taxon>
    </lineage>
</organism>
<evidence type="ECO:0000313" key="1">
    <source>
        <dbReference type="EMBL" id="CCQ32889.1"/>
    </source>
</evidence>
<keyword evidence="2" id="KW-1185">Reference proteome</keyword>
<protein>
    <submittedName>
        <fullName evidence="1">Uncharacterized protein</fullName>
    </submittedName>
</protein>
<name>S6CSN6_9EURY</name>
<accession>S6CSN6</accession>
<dbReference type="AlphaFoldDB" id="S6CSN6"/>